<dbReference type="EMBL" id="BMAV01027140">
    <property type="protein sequence ID" value="GFS56663.1"/>
    <property type="molecule type" value="Genomic_DNA"/>
</dbReference>
<reference evidence="1" key="1">
    <citation type="submission" date="2020-08" db="EMBL/GenBank/DDBJ databases">
        <title>Multicomponent nature underlies the extraordinary mechanical properties of spider dragline silk.</title>
        <authorList>
            <person name="Kono N."/>
            <person name="Nakamura H."/>
            <person name="Mori M."/>
            <person name="Yoshida Y."/>
            <person name="Ohtoshi R."/>
            <person name="Malay A.D."/>
            <person name="Moran D.A.P."/>
            <person name="Tomita M."/>
            <person name="Numata K."/>
            <person name="Arakawa K."/>
        </authorList>
    </citation>
    <scope>NUCLEOTIDE SEQUENCE</scope>
</reference>
<evidence type="ECO:0000313" key="1">
    <source>
        <dbReference type="EMBL" id="GFS56663.1"/>
    </source>
</evidence>
<organism evidence="1 2">
    <name type="scientific">Trichonephila inaurata madagascariensis</name>
    <dbReference type="NCBI Taxonomy" id="2747483"/>
    <lineage>
        <taxon>Eukaryota</taxon>
        <taxon>Metazoa</taxon>
        <taxon>Ecdysozoa</taxon>
        <taxon>Arthropoda</taxon>
        <taxon>Chelicerata</taxon>
        <taxon>Arachnida</taxon>
        <taxon>Araneae</taxon>
        <taxon>Araneomorphae</taxon>
        <taxon>Entelegynae</taxon>
        <taxon>Araneoidea</taxon>
        <taxon>Nephilidae</taxon>
        <taxon>Trichonephila</taxon>
        <taxon>Trichonephila inaurata</taxon>
    </lineage>
</organism>
<protein>
    <submittedName>
        <fullName evidence="1">Uncharacterized protein</fullName>
    </submittedName>
</protein>
<name>A0A8X6MHH4_9ARAC</name>
<comment type="caution">
    <text evidence="1">The sequence shown here is derived from an EMBL/GenBank/DDBJ whole genome shotgun (WGS) entry which is preliminary data.</text>
</comment>
<accession>A0A8X6MHH4</accession>
<gene>
    <name evidence="1" type="ORF">TNIN_141721</name>
</gene>
<sequence length="68" mass="8193">DEVKKIKEEVEDEEDIKPSKLSEYEKMIQKNREEQMAFLESLRMTEVKEEFKEAVRSLKPPKPRKIKV</sequence>
<dbReference type="Proteomes" id="UP000886998">
    <property type="component" value="Unassembled WGS sequence"/>
</dbReference>
<evidence type="ECO:0000313" key="2">
    <source>
        <dbReference type="Proteomes" id="UP000886998"/>
    </source>
</evidence>
<proteinExistence type="predicted"/>
<keyword evidence="2" id="KW-1185">Reference proteome</keyword>
<feature type="non-terminal residue" evidence="1">
    <location>
        <position position="68"/>
    </location>
</feature>
<dbReference type="OrthoDB" id="6437895at2759"/>
<dbReference type="AlphaFoldDB" id="A0A8X6MHH4"/>